<dbReference type="KEGG" id="vg:26523554"/>
<sequence>MTTIAFDGETMACDTCVTGNFKYYTDTKIYENDRFVMGVSGDAGVGRLLVVDAEILAPKYYDFDFSALVFVKEDNRIFRVEFFKSWDSPLSSVIPIAGNAAAVGSGAPYALTAMFMGATATAAVEIAKRFDPNTDGGVITHRLG</sequence>
<accession>A0A0K1Y836</accession>
<name>A0A0K1Y836_9CAUD</name>
<evidence type="ECO:0000313" key="1">
    <source>
        <dbReference type="EMBL" id="AKY03063.1"/>
    </source>
</evidence>
<organism evidence="1 2">
    <name type="scientific">Salmonella phage f18SE</name>
    <dbReference type="NCBI Taxonomy" id="1611545"/>
    <lineage>
        <taxon>Viruses</taxon>
        <taxon>Duplodnaviria</taxon>
        <taxon>Heunggongvirae</taxon>
        <taxon>Uroviricota</taxon>
        <taxon>Caudoviricetes</taxon>
        <taxon>Sarkviridae</taxon>
        <taxon>Guernseyvirinae</taxon>
        <taxon>Jerseyvirus</taxon>
        <taxon>Jerseyvirus f18SE</taxon>
    </lineage>
</organism>
<proteinExistence type="predicted"/>
<protein>
    <submittedName>
        <fullName evidence="1">Uncharacterized protein</fullName>
    </submittedName>
</protein>
<evidence type="ECO:0000313" key="2">
    <source>
        <dbReference type="Proteomes" id="UP000201487"/>
    </source>
</evidence>
<dbReference type="EMBL" id="KR270151">
    <property type="protein sequence ID" value="AKY03063.1"/>
    <property type="molecule type" value="Genomic_DNA"/>
</dbReference>
<dbReference type="SUPFAM" id="SSF56235">
    <property type="entry name" value="N-terminal nucleophile aminohydrolases (Ntn hydrolases)"/>
    <property type="match status" value="1"/>
</dbReference>
<dbReference type="GeneID" id="26523554"/>
<dbReference type="Proteomes" id="UP000201487">
    <property type="component" value="Segment"/>
</dbReference>
<dbReference type="InterPro" id="IPR029055">
    <property type="entry name" value="Ntn_hydrolases_N"/>
</dbReference>
<reference evidence="1 2" key="1">
    <citation type="journal article" date="2015" name="Genome Announc.">
        <title>Complete Genome Sequence of Salmonella enterica Serovar Enteritidis Bacteriophage f18SE, Isolated in Chile.</title>
        <authorList>
            <person name="Segovia C."/>
            <person name="Vasquez I."/>
            <person name="Maracaja-Coutinho V."/>
            <person name="Robeson J."/>
            <person name="Santander J."/>
        </authorList>
    </citation>
    <scope>NUCLEOTIDE SEQUENCE [LARGE SCALE GENOMIC DNA]</scope>
</reference>
<keyword evidence="2" id="KW-1185">Reference proteome</keyword>
<dbReference type="OrthoDB" id="13750at10239"/>
<dbReference type="RefSeq" id="YP_009191601.1">
    <property type="nucleotide sequence ID" value="NC_028698.1"/>
</dbReference>